<dbReference type="EMBL" id="JAEPBG010000008">
    <property type="protein sequence ID" value="MBK4736536.1"/>
    <property type="molecule type" value="Genomic_DNA"/>
</dbReference>
<keyword evidence="1" id="KW-0812">Transmembrane</keyword>
<evidence type="ECO:0000313" key="3">
    <source>
        <dbReference type="Proteomes" id="UP000622890"/>
    </source>
</evidence>
<gene>
    <name evidence="2" type="ORF">JJB74_18075</name>
</gene>
<evidence type="ECO:0000256" key="1">
    <source>
        <dbReference type="SAM" id="Phobius"/>
    </source>
</evidence>
<keyword evidence="1" id="KW-1133">Transmembrane helix</keyword>
<dbReference type="Proteomes" id="UP000622890">
    <property type="component" value="Unassembled WGS sequence"/>
</dbReference>
<proteinExistence type="predicted"/>
<protein>
    <submittedName>
        <fullName evidence="2">DUF378 domain-containing protein</fullName>
    </submittedName>
</protein>
<feature type="transmembrane region" description="Helical" evidence="1">
    <location>
        <begin position="70"/>
        <end position="88"/>
    </location>
</feature>
<dbReference type="RefSeq" id="WP_200594091.1">
    <property type="nucleotide sequence ID" value="NZ_JAEPBG010000008.1"/>
</dbReference>
<keyword evidence="1" id="KW-0472">Membrane</keyword>
<keyword evidence="3" id="KW-1185">Reference proteome</keyword>
<dbReference type="AlphaFoldDB" id="A0A934SWU1"/>
<comment type="caution">
    <text evidence="2">The sequence shown here is derived from an EMBL/GenBank/DDBJ whole genome shotgun (WGS) entry which is preliminary data.</text>
</comment>
<reference evidence="2" key="1">
    <citation type="submission" date="2021-01" db="EMBL/GenBank/DDBJ databases">
        <title>Genome sequence of strain Noviherbaspirillum sp. DKR-6.</title>
        <authorList>
            <person name="Chaudhary D.K."/>
        </authorList>
    </citation>
    <scope>NUCLEOTIDE SEQUENCE</scope>
    <source>
        <strain evidence="2">DKR-6</strain>
    </source>
</reference>
<dbReference type="PANTHER" id="PTHR37304">
    <property type="entry name" value="MEMBRANE PROTEIN-RELATED"/>
    <property type="match status" value="1"/>
</dbReference>
<accession>A0A934SWU1</accession>
<organism evidence="2 3">
    <name type="scientific">Noviherbaspirillum pedocola</name>
    <dbReference type="NCBI Taxonomy" id="2801341"/>
    <lineage>
        <taxon>Bacteria</taxon>
        <taxon>Pseudomonadati</taxon>
        <taxon>Pseudomonadota</taxon>
        <taxon>Betaproteobacteria</taxon>
        <taxon>Burkholderiales</taxon>
        <taxon>Oxalobacteraceae</taxon>
        <taxon>Noviherbaspirillum</taxon>
    </lineage>
</organism>
<feature type="transmembrane region" description="Helical" evidence="1">
    <location>
        <begin position="31"/>
        <end position="50"/>
    </location>
</feature>
<dbReference type="Pfam" id="PF04070">
    <property type="entry name" value="DUF378"/>
    <property type="match status" value="1"/>
</dbReference>
<evidence type="ECO:0000313" key="2">
    <source>
        <dbReference type="EMBL" id="MBK4736536.1"/>
    </source>
</evidence>
<name>A0A934SWU1_9BURK</name>
<sequence length="97" mass="10832">MATMNPHITERRHIPDRRAGVMHTSAQRMHALDWIAMVLMIIGGINWGLVGMMNIDLVATIFGEMTTASRVIYALVGLSALYSIYTLSKMAGDRYPH</sequence>
<dbReference type="InterPro" id="IPR007211">
    <property type="entry name" value="DUF378"/>
</dbReference>
<dbReference type="PANTHER" id="PTHR37304:SF1">
    <property type="entry name" value="MEMBRANE PROTEIN"/>
    <property type="match status" value="1"/>
</dbReference>